<dbReference type="InterPro" id="IPR036291">
    <property type="entry name" value="NAD(P)-bd_dom_sf"/>
</dbReference>
<evidence type="ECO:0000256" key="1">
    <source>
        <dbReference type="ARBA" id="ARBA00006484"/>
    </source>
</evidence>
<dbReference type="GO" id="GO:0016616">
    <property type="term" value="F:oxidoreductase activity, acting on the CH-OH group of donors, NAD or NADP as acceptor"/>
    <property type="evidence" value="ECO:0007669"/>
    <property type="project" value="TreeGrafter"/>
</dbReference>
<evidence type="ECO:0000313" key="3">
    <source>
        <dbReference type="EMBL" id="PWE85530.1"/>
    </source>
</evidence>
<dbReference type="Proteomes" id="UP000245288">
    <property type="component" value="Unassembled WGS sequence"/>
</dbReference>
<keyword evidence="4" id="KW-1185">Reference proteome</keyword>
<reference evidence="3 4" key="1">
    <citation type="submission" date="2014-09" db="EMBL/GenBank/DDBJ databases">
        <title>Butyrate-producing bacteria isolated from human gut.</title>
        <authorList>
            <person name="Zhang Q."/>
            <person name="Zhao L."/>
        </authorList>
    </citation>
    <scope>NUCLEOTIDE SEQUENCE [LARGE SCALE GENOMIC DNA]</scope>
    <source>
        <strain evidence="3 4">21</strain>
    </source>
</reference>
<gene>
    <name evidence="3" type="ORF">LG34_15380</name>
</gene>
<dbReference type="FunFam" id="3.40.50.720:FF:000084">
    <property type="entry name" value="Short-chain dehydrogenase reductase"/>
    <property type="match status" value="1"/>
</dbReference>
<organism evidence="3 4">
    <name type="scientific">Eubacterium ramulus</name>
    <dbReference type="NCBI Taxonomy" id="39490"/>
    <lineage>
        <taxon>Bacteria</taxon>
        <taxon>Bacillati</taxon>
        <taxon>Bacillota</taxon>
        <taxon>Clostridia</taxon>
        <taxon>Eubacteriales</taxon>
        <taxon>Eubacteriaceae</taxon>
        <taxon>Eubacterium</taxon>
    </lineage>
</organism>
<dbReference type="InterPro" id="IPR002347">
    <property type="entry name" value="SDR_fam"/>
</dbReference>
<dbReference type="Gene3D" id="3.40.50.720">
    <property type="entry name" value="NAD(P)-binding Rossmann-like Domain"/>
    <property type="match status" value="1"/>
</dbReference>
<sequence>MSETYKFDLGTMFRLDGRKALVVGGHGGIGAGIAEALAAYGADVSIASRNMEKLLEAKEKIKEKTGKDVTVYTVDASDEESIKALYDTIIADKGYIDVLVNSQGYNVKHHLTELPKEIMDGMLQVNVVGIAMLCKYFGKQMKERGYGKIINVSSTRGARACLGGNASYCTTKGALDMLTRTAACDLGPEVCVNAIGPTNTVTPMMEDLIKEHPEILHLGDDKPLQRIGTVEDCMGPAVFLASHASDFMTGQIVYADGGMTAIG</sequence>
<dbReference type="AlphaFoldDB" id="A0A2V1JLL9"/>
<dbReference type="Pfam" id="PF13561">
    <property type="entry name" value="adh_short_C2"/>
    <property type="match status" value="1"/>
</dbReference>
<accession>A0A2V1JLL9</accession>
<keyword evidence="2" id="KW-0560">Oxidoreductase</keyword>
<dbReference type="GO" id="GO:0008206">
    <property type="term" value="P:bile acid metabolic process"/>
    <property type="evidence" value="ECO:0007669"/>
    <property type="project" value="UniProtKB-ARBA"/>
</dbReference>
<evidence type="ECO:0000313" key="4">
    <source>
        <dbReference type="Proteomes" id="UP000245288"/>
    </source>
</evidence>
<name>A0A2V1JLL9_EUBRA</name>
<protein>
    <recommendedName>
        <fullName evidence="5">Gluconate 5-dehydrogenase</fullName>
    </recommendedName>
</protein>
<dbReference type="PANTHER" id="PTHR42760">
    <property type="entry name" value="SHORT-CHAIN DEHYDROGENASES/REDUCTASES FAMILY MEMBER"/>
    <property type="match status" value="1"/>
</dbReference>
<comment type="caution">
    <text evidence="3">The sequence shown here is derived from an EMBL/GenBank/DDBJ whole genome shotgun (WGS) entry which is preliminary data.</text>
</comment>
<dbReference type="SUPFAM" id="SSF51735">
    <property type="entry name" value="NAD(P)-binding Rossmann-fold domains"/>
    <property type="match status" value="1"/>
</dbReference>
<evidence type="ECO:0008006" key="5">
    <source>
        <dbReference type="Google" id="ProtNLM"/>
    </source>
</evidence>
<dbReference type="PANTHER" id="PTHR42760:SF115">
    <property type="entry name" value="3-OXOACYL-[ACYL-CARRIER-PROTEIN] REDUCTASE FABG"/>
    <property type="match status" value="1"/>
</dbReference>
<dbReference type="RefSeq" id="WP_242979917.1">
    <property type="nucleotide sequence ID" value="NZ_CABMEW010000001.1"/>
</dbReference>
<evidence type="ECO:0000256" key="2">
    <source>
        <dbReference type="ARBA" id="ARBA00023002"/>
    </source>
</evidence>
<dbReference type="PRINTS" id="PR00080">
    <property type="entry name" value="SDRFAMILY"/>
</dbReference>
<comment type="similarity">
    <text evidence="1">Belongs to the short-chain dehydrogenases/reductases (SDR) family.</text>
</comment>
<dbReference type="PRINTS" id="PR00081">
    <property type="entry name" value="GDHRDH"/>
</dbReference>
<proteinExistence type="inferred from homology"/>
<dbReference type="EMBL" id="JRFU01000185">
    <property type="protein sequence ID" value="PWE85530.1"/>
    <property type="molecule type" value="Genomic_DNA"/>
</dbReference>